<reference evidence="1" key="1">
    <citation type="submission" date="2016-02" db="EMBL/GenBank/DDBJ databases">
        <title>Draft Genome Sequence of Sporotomaculum syntrophicum Strain FB, a Syntrophic Benzoate Degrader.</title>
        <authorList>
            <person name="Nobu M.K."/>
            <person name="Narihiro T."/>
            <person name="Qiu Y.-L."/>
            <person name="Ohashi A."/>
            <person name="Liu W.-T."/>
            <person name="Yuji S."/>
        </authorList>
    </citation>
    <scope>NUCLEOTIDE SEQUENCE</scope>
    <source>
        <strain evidence="1">FB</strain>
    </source>
</reference>
<dbReference type="EMBL" id="LSRS01000003">
    <property type="protein sequence ID" value="KAF1084909.1"/>
    <property type="molecule type" value="Genomic_DNA"/>
</dbReference>
<name>A0A9D2WP82_9FIRM</name>
<dbReference type="AlphaFoldDB" id="A0A9D2WP82"/>
<sequence length="47" mass="4967">MDWCNGAKNLPNKLSMYCGATGDVKTNGLAGGMHTVKIEHKGTMATL</sequence>
<comment type="caution">
    <text evidence="1">The sequence shown here is derived from an EMBL/GenBank/DDBJ whole genome shotgun (WGS) entry which is preliminary data.</text>
</comment>
<keyword evidence="2" id="KW-1185">Reference proteome</keyword>
<gene>
    <name evidence="1" type="ORF">SPSYN_01045</name>
</gene>
<evidence type="ECO:0000313" key="1">
    <source>
        <dbReference type="EMBL" id="KAF1084909.1"/>
    </source>
</evidence>
<protein>
    <submittedName>
        <fullName evidence="1">Uncharacterized protein</fullName>
    </submittedName>
</protein>
<evidence type="ECO:0000313" key="2">
    <source>
        <dbReference type="Proteomes" id="UP000798488"/>
    </source>
</evidence>
<dbReference type="Proteomes" id="UP000798488">
    <property type="component" value="Unassembled WGS sequence"/>
</dbReference>
<accession>A0A9D2WP82</accession>
<proteinExistence type="predicted"/>
<organism evidence="1 2">
    <name type="scientific">Sporotomaculum syntrophicum</name>
    <dbReference type="NCBI Taxonomy" id="182264"/>
    <lineage>
        <taxon>Bacteria</taxon>
        <taxon>Bacillati</taxon>
        <taxon>Bacillota</taxon>
        <taxon>Clostridia</taxon>
        <taxon>Eubacteriales</taxon>
        <taxon>Desulfallaceae</taxon>
        <taxon>Sporotomaculum</taxon>
    </lineage>
</organism>